<dbReference type="Proteomes" id="UP001204579">
    <property type="component" value="Unassembled WGS sequence"/>
</dbReference>
<evidence type="ECO:0000313" key="2">
    <source>
        <dbReference type="EMBL" id="MCR8874879.1"/>
    </source>
</evidence>
<keyword evidence="3" id="KW-1185">Reference proteome</keyword>
<accession>A0AAW5NA36</accession>
<gene>
    <name evidence="2" type="ORF">NW209_12815</name>
</gene>
<reference evidence="2 3" key="1">
    <citation type="submission" date="2022-08" db="EMBL/GenBank/DDBJ databases">
        <authorList>
            <person name="Zeman M."/>
            <person name="Kubasova T."/>
        </authorList>
    </citation>
    <scope>NUCLEOTIDE SEQUENCE [LARGE SCALE GENOMIC DNA]</scope>
    <source>
        <strain evidence="2 3">ET62</strain>
    </source>
</reference>
<proteinExistence type="predicted"/>
<feature type="coiled-coil region" evidence="1">
    <location>
        <begin position="467"/>
        <end position="498"/>
    </location>
</feature>
<evidence type="ECO:0008006" key="4">
    <source>
        <dbReference type="Google" id="ProtNLM"/>
    </source>
</evidence>
<dbReference type="EMBL" id="JANRHJ010000015">
    <property type="protein sequence ID" value="MCR8874879.1"/>
    <property type="molecule type" value="Genomic_DNA"/>
</dbReference>
<evidence type="ECO:0000256" key="1">
    <source>
        <dbReference type="SAM" id="Coils"/>
    </source>
</evidence>
<comment type="caution">
    <text evidence="2">The sequence shown here is derived from an EMBL/GenBank/DDBJ whole genome shotgun (WGS) entry which is preliminary data.</text>
</comment>
<name>A0AAW5NA36_9BACT</name>
<keyword evidence="1" id="KW-0175">Coiled coil</keyword>
<dbReference type="RefSeq" id="WP_258336122.1">
    <property type="nucleotide sequence ID" value="NZ_JANRHJ010000015.1"/>
</dbReference>
<dbReference type="AlphaFoldDB" id="A0AAW5NA36"/>
<sequence length="558" mass="66201">MKDYFKFKLSISTENFTHKPESSRIAAIKYNVVELDCKEIIYLLKKGYAFTHVFTDNTTFTQKEKTINNFKYTYFIPIDVDDSVVDMNKYISSLEYTPTFAYTTFSNNKEGKGYRFRLIYVVNNKITSKERYTDVYRHFTDKLNLKDNCMQSVAQQCFGTTQDADTFITNIVYNLDSIESYKVNVSNKNGHSNFIKREERNIIQLESPFNKDFLDDYYSVSYKDFLEKYKDVYPFFYSTKLPVVDDDTPYILLPDNYLEIKRYWLVEKDINDEGNEIHKRSKVRKLKNGQNRRKKLFINAILRRFMLDNLTPEYLLCMLVYELYFYIDNTDDKITKKDLFEICNNAIKADLDNYKQLSVQKHSNFIVNDNYCIKYNVNRKQARNIAKKMINYAEIGNLYDCSLTDKENLQIMKDSGLHISEKTLRRFKKDNGLTRKYNSKTNANGHSKCIKKEEGNIIQLESPIVDVDIENNEKTKLINNIEALYNKYSNIKDETEAKEKYLLFTQYLQKHCTLLTNEQYNNYLKKIQEKKDYIVAMYTTDFSVFANYCTTHNVVNFS</sequence>
<organism evidence="2 3">
    <name type="scientific">Phocaeicola barnesiae</name>
    <dbReference type="NCBI Taxonomy" id="376804"/>
    <lineage>
        <taxon>Bacteria</taxon>
        <taxon>Pseudomonadati</taxon>
        <taxon>Bacteroidota</taxon>
        <taxon>Bacteroidia</taxon>
        <taxon>Bacteroidales</taxon>
        <taxon>Bacteroidaceae</taxon>
        <taxon>Phocaeicola</taxon>
    </lineage>
</organism>
<evidence type="ECO:0000313" key="3">
    <source>
        <dbReference type="Proteomes" id="UP001204579"/>
    </source>
</evidence>
<protein>
    <recommendedName>
        <fullName evidence="4">Replication protein</fullName>
    </recommendedName>
</protein>